<dbReference type="InterPro" id="IPR036291">
    <property type="entry name" value="NAD(P)-bd_dom_sf"/>
</dbReference>
<dbReference type="PANTHER" id="PTHR43362">
    <property type="entry name" value="MANNITOL DEHYDROGENASE DSF1-RELATED"/>
    <property type="match status" value="1"/>
</dbReference>
<evidence type="ECO:0000256" key="1">
    <source>
        <dbReference type="ARBA" id="ARBA00023002"/>
    </source>
</evidence>
<feature type="domain" description="Mannitol dehydrogenase N-terminal" evidence="3">
    <location>
        <begin position="40"/>
        <end position="292"/>
    </location>
</feature>
<dbReference type="InterPro" id="IPR050988">
    <property type="entry name" value="Mannitol_DH/Oxidoreductase"/>
</dbReference>
<gene>
    <name evidence="5" type="ORF">H8708_09670</name>
</gene>
<sequence>MELNEKGLRERKWWTERGYRLPEFDRKAVREATGREPVWVHFGAGNIFRAFPARAVQELLDQGIMDQGLVAAEGYDTEILERVNRPHDEYSVLVTLKADGTVEKTVVGSILASYGLGGLKEIFTMDSLQIASFTITEKGYGVSGAEEDFKNGPDRAKTYMGQVAGLLYRRFLAGRKPIAMVSMDNCSHNGDRLLEAMETFAGKWCENGLADRGFLEYVTDRSRVAFPWTMIDKITPRPGQDVLKILEEDGLTGMEPVVTAKNTYAAPFVNAEECEYLVIEDDFPNGRPALEKAGFLFTDRETVEKAEKMKVCTCLNPLHTALAVFGCLLGYKKISEEMKDRDLVSLLRRIGYEEGLPAVTDPGILDPREFLDTVLTVRFPNPFLPDSPQRIATDTSQKLSVRFGETIKTYMESPDLDMDRLRGIPLVLAGWLRYRMAVDDDGRPMELSPDPMAERLGRQLERIQLGGCLQMEHIRESEHVLRPEGVPGSEIREALRPVLSDAAIFGVDLFKAGLADRVTEYFTEMAAGPGMVRGTLHALGKGEK</sequence>
<keyword evidence="1" id="KW-0560">Oxidoreductase</keyword>
<dbReference type="Gene3D" id="3.40.50.720">
    <property type="entry name" value="NAD(P)-binding Rossmann-like Domain"/>
    <property type="match status" value="1"/>
</dbReference>
<evidence type="ECO:0000256" key="2">
    <source>
        <dbReference type="ARBA" id="ARBA00048615"/>
    </source>
</evidence>
<organism evidence="5 6">
    <name type="scientific">Enterocloster hominis</name>
    <name type="common">ex Liu et al. 2021</name>
    <dbReference type="NCBI Taxonomy" id="2763663"/>
    <lineage>
        <taxon>Bacteria</taxon>
        <taxon>Bacillati</taxon>
        <taxon>Bacillota</taxon>
        <taxon>Clostridia</taxon>
        <taxon>Lachnospirales</taxon>
        <taxon>Lachnospiraceae</taxon>
        <taxon>Enterocloster</taxon>
    </lineage>
</organism>
<dbReference type="Pfam" id="PF01232">
    <property type="entry name" value="Mannitol_dh"/>
    <property type="match status" value="1"/>
</dbReference>
<comment type="caution">
    <text evidence="5">The sequence shown here is derived from an EMBL/GenBank/DDBJ whole genome shotgun (WGS) entry which is preliminary data.</text>
</comment>
<proteinExistence type="predicted"/>
<protein>
    <submittedName>
        <fullName evidence="5">Mannitol dehydrogenase family protein</fullName>
    </submittedName>
</protein>
<dbReference type="InterPro" id="IPR013131">
    <property type="entry name" value="Mannitol_DH_N"/>
</dbReference>
<dbReference type="RefSeq" id="WP_262427715.1">
    <property type="nucleotide sequence ID" value="NZ_JACRTJ010000021.1"/>
</dbReference>
<keyword evidence="6" id="KW-1185">Reference proteome</keyword>
<dbReference type="SUPFAM" id="SSF48179">
    <property type="entry name" value="6-phosphogluconate dehydrogenase C-terminal domain-like"/>
    <property type="match status" value="1"/>
</dbReference>
<name>A0ABR7NTP4_9FIRM</name>
<comment type="catalytic activity">
    <reaction evidence="2">
        <text>D-mannitol 1-phosphate + NAD(+) = beta-D-fructose 6-phosphate + NADH + H(+)</text>
        <dbReference type="Rhea" id="RHEA:19661"/>
        <dbReference type="ChEBI" id="CHEBI:15378"/>
        <dbReference type="ChEBI" id="CHEBI:57540"/>
        <dbReference type="ChEBI" id="CHEBI:57634"/>
        <dbReference type="ChEBI" id="CHEBI:57945"/>
        <dbReference type="ChEBI" id="CHEBI:61381"/>
        <dbReference type="EC" id="1.1.1.17"/>
    </reaction>
</comment>
<dbReference type="InterPro" id="IPR013328">
    <property type="entry name" value="6PGD_dom2"/>
</dbReference>
<evidence type="ECO:0000313" key="5">
    <source>
        <dbReference type="EMBL" id="MBC8599489.1"/>
    </source>
</evidence>
<accession>A0ABR7NTP4</accession>
<dbReference type="InterPro" id="IPR008927">
    <property type="entry name" value="6-PGluconate_DH-like_C_sf"/>
</dbReference>
<dbReference type="SUPFAM" id="SSF51735">
    <property type="entry name" value="NAD(P)-binding Rossmann-fold domains"/>
    <property type="match status" value="1"/>
</dbReference>
<evidence type="ECO:0000313" key="6">
    <source>
        <dbReference type="Proteomes" id="UP000647491"/>
    </source>
</evidence>
<evidence type="ECO:0000259" key="4">
    <source>
        <dbReference type="Pfam" id="PF08125"/>
    </source>
</evidence>
<dbReference type="EMBL" id="JACRTJ010000021">
    <property type="protein sequence ID" value="MBC8599489.1"/>
    <property type="molecule type" value="Genomic_DNA"/>
</dbReference>
<dbReference type="Proteomes" id="UP000647491">
    <property type="component" value="Unassembled WGS sequence"/>
</dbReference>
<reference evidence="5 6" key="1">
    <citation type="submission" date="2020-08" db="EMBL/GenBank/DDBJ databases">
        <title>Genome public.</title>
        <authorList>
            <person name="Liu C."/>
            <person name="Sun Q."/>
        </authorList>
    </citation>
    <scope>NUCLEOTIDE SEQUENCE [LARGE SCALE GENOMIC DNA]</scope>
    <source>
        <strain evidence="5 6">BX10</strain>
    </source>
</reference>
<dbReference type="PANTHER" id="PTHR43362:SF1">
    <property type="entry name" value="MANNITOL DEHYDROGENASE 2-RELATED"/>
    <property type="match status" value="1"/>
</dbReference>
<evidence type="ECO:0000259" key="3">
    <source>
        <dbReference type="Pfam" id="PF01232"/>
    </source>
</evidence>
<dbReference type="Gene3D" id="1.10.1040.10">
    <property type="entry name" value="N-(1-d-carboxylethyl)-l-norvaline Dehydrogenase, domain 2"/>
    <property type="match status" value="1"/>
</dbReference>
<dbReference type="InterPro" id="IPR013118">
    <property type="entry name" value="Mannitol_DH_C"/>
</dbReference>
<dbReference type="Pfam" id="PF08125">
    <property type="entry name" value="Mannitol_dh_C"/>
    <property type="match status" value="1"/>
</dbReference>
<feature type="domain" description="Mannitol dehydrogenase C-terminal" evidence="4">
    <location>
        <begin position="303"/>
        <end position="458"/>
    </location>
</feature>